<keyword evidence="5" id="KW-0998">Cell outer membrane</keyword>
<organism evidence="8 9">
    <name type="scientific">Sphingobacterium faecale</name>
    <dbReference type="NCBI Taxonomy" id="2803775"/>
    <lineage>
        <taxon>Bacteria</taxon>
        <taxon>Pseudomonadati</taxon>
        <taxon>Bacteroidota</taxon>
        <taxon>Sphingobacteriia</taxon>
        <taxon>Sphingobacteriales</taxon>
        <taxon>Sphingobacteriaceae</taxon>
        <taxon>Sphingobacterium</taxon>
    </lineage>
</organism>
<dbReference type="SUPFAM" id="SSF48452">
    <property type="entry name" value="TPR-like"/>
    <property type="match status" value="1"/>
</dbReference>
<evidence type="ECO:0000256" key="2">
    <source>
        <dbReference type="ARBA" id="ARBA00006275"/>
    </source>
</evidence>
<keyword evidence="4" id="KW-0472">Membrane</keyword>
<evidence type="ECO:0000313" key="9">
    <source>
        <dbReference type="Proteomes" id="UP000625283"/>
    </source>
</evidence>
<gene>
    <name evidence="8" type="ORF">JKG61_05860</name>
</gene>
<comment type="similarity">
    <text evidence="2">Belongs to the SusD family.</text>
</comment>
<evidence type="ECO:0000259" key="7">
    <source>
        <dbReference type="Pfam" id="PF14322"/>
    </source>
</evidence>
<accession>A0ABS1R0P8</accession>
<protein>
    <submittedName>
        <fullName evidence="8">RagB/SusD family nutrient uptake outer membrane protein</fullName>
    </submittedName>
</protein>
<dbReference type="Pfam" id="PF07980">
    <property type="entry name" value="SusD_RagB"/>
    <property type="match status" value="1"/>
</dbReference>
<evidence type="ECO:0000313" key="8">
    <source>
        <dbReference type="EMBL" id="MBL1408272.1"/>
    </source>
</evidence>
<proteinExistence type="inferred from homology"/>
<dbReference type="InterPro" id="IPR012944">
    <property type="entry name" value="SusD_RagB_dom"/>
</dbReference>
<dbReference type="Proteomes" id="UP000625283">
    <property type="component" value="Unassembled WGS sequence"/>
</dbReference>
<feature type="domain" description="RagB/SusD" evidence="6">
    <location>
        <begin position="353"/>
        <end position="495"/>
    </location>
</feature>
<keyword evidence="9" id="KW-1185">Reference proteome</keyword>
<dbReference type="EMBL" id="JAERTY010000003">
    <property type="protein sequence ID" value="MBL1408272.1"/>
    <property type="molecule type" value="Genomic_DNA"/>
</dbReference>
<dbReference type="RefSeq" id="WP_202102052.1">
    <property type="nucleotide sequence ID" value="NZ_JAERTY010000003.1"/>
</dbReference>
<dbReference type="PROSITE" id="PS51257">
    <property type="entry name" value="PROKAR_LIPOPROTEIN"/>
    <property type="match status" value="1"/>
</dbReference>
<evidence type="ECO:0000256" key="5">
    <source>
        <dbReference type="ARBA" id="ARBA00023237"/>
    </source>
</evidence>
<reference evidence="8 9" key="1">
    <citation type="submission" date="2021-01" db="EMBL/GenBank/DDBJ databases">
        <title>C459-1 draft genome sequence.</title>
        <authorList>
            <person name="Zhang X.-F."/>
        </authorList>
    </citation>
    <scope>NUCLEOTIDE SEQUENCE [LARGE SCALE GENOMIC DNA]</scope>
    <source>
        <strain evidence="9">C459-1</strain>
    </source>
</reference>
<comment type="caution">
    <text evidence="8">The sequence shown here is derived from an EMBL/GenBank/DDBJ whole genome shotgun (WGS) entry which is preliminary data.</text>
</comment>
<evidence type="ECO:0000259" key="6">
    <source>
        <dbReference type="Pfam" id="PF07980"/>
    </source>
</evidence>
<name>A0ABS1R0P8_9SPHI</name>
<sequence>MYKYILILLSFGLLYGCSLEEEPYGFYSENNFYKTNDDAESALFYAYNTFSYNEYVRAIYYINELATESCDVKGEESFGSQEINNWDFSLFRENEQLELYYKYCYIAINRANAVIDNVSKGSLPQEFKNRVLGEAYFLRAWNYYHLVQTYGLVPLHKSTISSVTQTAAPFPASMDEIYDFIISDCLEAEKILQINKVVGRVDKVGAQSLLAKVYLSIASSKESQLEGYLDMQKDVGQMYAEAEKWSRKVLYDQNTYGLSTQLLDIYDTRKPDGPEHIFIMSMDKSGIDEGNFSSIDKMFIPYRNGVSLWFLNPDGSYTRSTNMGWGVFVTTDMFANSFANNDRRKTQLMAKRYYTKADGSSFEENDYYLTRKYIDPDFVGSKSSVRPFLIRFSEIALVFSEAAGPTSEGYYWVNEIRKRAGLNELQPGLGNKEFRDAIVKERSFELAFEGKRLHDLRRKAMLVKTDPKALASGITEEQAAFYPIPQKEVDLNPNIPKK</sequence>
<dbReference type="InterPro" id="IPR033985">
    <property type="entry name" value="SusD-like_N"/>
</dbReference>
<keyword evidence="3" id="KW-0732">Signal</keyword>
<evidence type="ECO:0000256" key="3">
    <source>
        <dbReference type="ARBA" id="ARBA00022729"/>
    </source>
</evidence>
<comment type="subcellular location">
    <subcellularLocation>
        <location evidence="1">Cell outer membrane</location>
    </subcellularLocation>
</comment>
<evidence type="ECO:0000256" key="4">
    <source>
        <dbReference type="ARBA" id="ARBA00023136"/>
    </source>
</evidence>
<dbReference type="InterPro" id="IPR011990">
    <property type="entry name" value="TPR-like_helical_dom_sf"/>
</dbReference>
<evidence type="ECO:0000256" key="1">
    <source>
        <dbReference type="ARBA" id="ARBA00004442"/>
    </source>
</evidence>
<dbReference type="Gene3D" id="1.25.40.390">
    <property type="match status" value="1"/>
</dbReference>
<dbReference type="Pfam" id="PF14322">
    <property type="entry name" value="SusD-like_3"/>
    <property type="match status" value="1"/>
</dbReference>
<feature type="domain" description="SusD-like N-terminal" evidence="7">
    <location>
        <begin position="79"/>
        <end position="215"/>
    </location>
</feature>